<dbReference type="KEGG" id="bcai:K788_0000161"/>
<dbReference type="Gene3D" id="3.90.1720.10">
    <property type="entry name" value="endopeptidase domain like (from Nostoc punctiforme)"/>
    <property type="match status" value="1"/>
</dbReference>
<dbReference type="PANTHER" id="PTHR13943">
    <property type="entry name" value="HRAS-LIKE SUPPRESSOR - RELATED"/>
    <property type="match status" value="1"/>
</dbReference>
<protein>
    <submittedName>
        <fullName evidence="5">Cell wall-associated hydrolase</fullName>
    </submittedName>
</protein>
<keyword evidence="1" id="KW-0808">Transferase</keyword>
<dbReference type="GO" id="GO:0004623">
    <property type="term" value="F:phospholipase A2 activity"/>
    <property type="evidence" value="ECO:0007669"/>
    <property type="project" value="TreeGrafter"/>
</dbReference>
<accession>A0A0N7JVC5</accession>
<name>A0A0N7JVC5_9BURK</name>
<keyword evidence="3" id="KW-0443">Lipid metabolism</keyword>
<dbReference type="EMBL" id="CP012747">
    <property type="protein sequence ID" value="ALL68829.1"/>
    <property type="molecule type" value="Genomic_DNA"/>
</dbReference>
<dbReference type="AlphaFoldDB" id="A0A0N7JVC5"/>
<dbReference type="GO" id="GO:0005737">
    <property type="term" value="C:cytoplasm"/>
    <property type="evidence" value="ECO:0007669"/>
    <property type="project" value="TreeGrafter"/>
</dbReference>
<dbReference type="RefSeq" id="WP_035997407.1">
    <property type="nucleotide sequence ID" value="NZ_CP012747.1"/>
</dbReference>
<keyword evidence="2 5" id="KW-0378">Hydrolase</keyword>
<evidence type="ECO:0000313" key="6">
    <source>
        <dbReference type="Proteomes" id="UP000019146"/>
    </source>
</evidence>
<dbReference type="PANTHER" id="PTHR13943:SF77">
    <property type="entry name" value="LRAT DOMAIN-CONTAINING PROTEIN"/>
    <property type="match status" value="1"/>
</dbReference>
<dbReference type="PROSITE" id="PS51934">
    <property type="entry name" value="LRAT"/>
    <property type="match status" value="1"/>
</dbReference>
<dbReference type="GO" id="GO:0070292">
    <property type="term" value="P:N-acylphosphatidylethanolamine metabolic process"/>
    <property type="evidence" value="ECO:0007669"/>
    <property type="project" value="TreeGrafter"/>
</dbReference>
<dbReference type="GO" id="GO:0008970">
    <property type="term" value="F:phospholipase A1 activity"/>
    <property type="evidence" value="ECO:0007669"/>
    <property type="project" value="TreeGrafter"/>
</dbReference>
<sequence length="176" mass="19179">MNRNLQQSRNEQGANRAAAYASADVVLDGSSDEPALGAHLITQRRGYEHHGIYVGGGKVIHYAGFAKSAHRGPVEEVALEAFADGHAVAVRPHPFPKYTAEQTVLRARSRLGENHYRLLTNNCEHFCAWCLLGESRSEQVHACLTHPRTGMHALLCLASAFVGNRMKIGRAVVNAA</sequence>
<dbReference type="Pfam" id="PF04970">
    <property type="entry name" value="LRAT"/>
    <property type="match status" value="1"/>
</dbReference>
<gene>
    <name evidence="5" type="ORF">K788_0000161</name>
</gene>
<proteinExistence type="predicted"/>
<dbReference type="InterPro" id="IPR051496">
    <property type="entry name" value="H-rev107_PLA/AT"/>
</dbReference>
<feature type="domain" description="LRAT" evidence="4">
    <location>
        <begin position="39"/>
        <end position="139"/>
    </location>
</feature>
<evidence type="ECO:0000256" key="1">
    <source>
        <dbReference type="ARBA" id="ARBA00022679"/>
    </source>
</evidence>
<evidence type="ECO:0000256" key="3">
    <source>
        <dbReference type="ARBA" id="ARBA00023098"/>
    </source>
</evidence>
<evidence type="ECO:0000256" key="2">
    <source>
        <dbReference type="ARBA" id="ARBA00022801"/>
    </source>
</evidence>
<organism evidence="5 6">
    <name type="scientific">Paraburkholderia caribensis MBA4</name>
    <dbReference type="NCBI Taxonomy" id="1323664"/>
    <lineage>
        <taxon>Bacteria</taxon>
        <taxon>Pseudomonadati</taxon>
        <taxon>Pseudomonadota</taxon>
        <taxon>Betaproteobacteria</taxon>
        <taxon>Burkholderiales</taxon>
        <taxon>Burkholderiaceae</taxon>
        <taxon>Paraburkholderia</taxon>
    </lineage>
</organism>
<reference evidence="5 6" key="1">
    <citation type="journal article" date="2014" name="Genome Announc.">
        <title>Draft Genome Sequence of the Haloacid-Degrading Burkholderia caribensis Strain MBA4.</title>
        <authorList>
            <person name="Pan Y."/>
            <person name="Kong K.F."/>
            <person name="Tsang J.S."/>
        </authorList>
    </citation>
    <scope>NUCLEOTIDE SEQUENCE [LARGE SCALE GENOMIC DNA]</scope>
    <source>
        <strain evidence="5 6">MBA4</strain>
    </source>
</reference>
<dbReference type="GO" id="GO:0016410">
    <property type="term" value="F:N-acyltransferase activity"/>
    <property type="evidence" value="ECO:0007669"/>
    <property type="project" value="TreeGrafter"/>
</dbReference>
<dbReference type="Proteomes" id="UP000019146">
    <property type="component" value="Chromosome 2"/>
</dbReference>
<dbReference type="GeneID" id="69972486"/>
<evidence type="ECO:0000313" key="5">
    <source>
        <dbReference type="EMBL" id="ALL68829.1"/>
    </source>
</evidence>
<evidence type="ECO:0000259" key="4">
    <source>
        <dbReference type="PROSITE" id="PS51934"/>
    </source>
</evidence>
<dbReference type="InterPro" id="IPR007053">
    <property type="entry name" value="LRAT_dom"/>
</dbReference>